<keyword evidence="2" id="KW-1185">Reference proteome</keyword>
<organism evidence="1 2">
    <name type="scientific">Aspergillus calidoustus</name>
    <dbReference type="NCBI Taxonomy" id="454130"/>
    <lineage>
        <taxon>Eukaryota</taxon>
        <taxon>Fungi</taxon>
        <taxon>Dikarya</taxon>
        <taxon>Ascomycota</taxon>
        <taxon>Pezizomycotina</taxon>
        <taxon>Eurotiomycetes</taxon>
        <taxon>Eurotiomycetidae</taxon>
        <taxon>Eurotiales</taxon>
        <taxon>Aspergillaceae</taxon>
        <taxon>Aspergillus</taxon>
        <taxon>Aspergillus subgen. Nidulantes</taxon>
    </lineage>
</organism>
<accession>A0A0U4ZGE8</accession>
<name>A0A0U4ZGE8_ASPCI</name>
<proteinExistence type="predicted"/>
<dbReference type="OrthoDB" id="2096480at2759"/>
<evidence type="ECO:0000313" key="2">
    <source>
        <dbReference type="Proteomes" id="UP000054771"/>
    </source>
</evidence>
<sequence>MVGGSLPTRFYLVHFRSAQLAQSPPFRCFWHAFPIGSGFIINQDDQNTFTAHYLLPPSDPGASEAIDPRDIVYKTLGGYAGAHQITIDSFLVHGRWQPSFGITAATSRVADVFSWQATQCTGHHRRADTE</sequence>
<dbReference type="STRING" id="454130.A0A0U4ZGE8"/>
<evidence type="ECO:0000313" key="1">
    <source>
        <dbReference type="EMBL" id="CEL08773.1"/>
    </source>
</evidence>
<dbReference type="Proteomes" id="UP000054771">
    <property type="component" value="Unassembled WGS sequence"/>
</dbReference>
<gene>
    <name evidence="1" type="ORF">ASPCAL11918</name>
</gene>
<dbReference type="EMBL" id="CDMC01000012">
    <property type="protein sequence ID" value="CEL08773.1"/>
    <property type="molecule type" value="Genomic_DNA"/>
</dbReference>
<dbReference type="AlphaFoldDB" id="A0A0U4ZGE8"/>
<protein>
    <submittedName>
        <fullName evidence="1">Uncharacterized protein</fullName>
    </submittedName>
</protein>
<reference evidence="2" key="1">
    <citation type="journal article" date="2016" name="Genome Announc.">
        <title>Draft genome sequences of fungus Aspergillus calidoustus.</title>
        <authorList>
            <person name="Horn F."/>
            <person name="Linde J."/>
            <person name="Mattern D.J."/>
            <person name="Walther G."/>
            <person name="Guthke R."/>
            <person name="Scherlach K."/>
            <person name="Martin K."/>
            <person name="Brakhage A.A."/>
            <person name="Petzke L."/>
            <person name="Valiante V."/>
        </authorList>
    </citation>
    <scope>NUCLEOTIDE SEQUENCE [LARGE SCALE GENOMIC DNA]</scope>
    <source>
        <strain evidence="2">SF006504</strain>
    </source>
</reference>